<dbReference type="Pfam" id="PF02491">
    <property type="entry name" value="SHS2_FTSA"/>
    <property type="match status" value="1"/>
</dbReference>
<keyword evidence="2 5" id="KW-0132">Cell division</keyword>
<dbReference type="Pfam" id="PF14450">
    <property type="entry name" value="FtsA"/>
    <property type="match status" value="1"/>
</dbReference>
<proteinExistence type="inferred from homology"/>
<dbReference type="InterPro" id="IPR020823">
    <property type="entry name" value="Cell_div_FtsA"/>
</dbReference>
<evidence type="ECO:0000256" key="2">
    <source>
        <dbReference type="ARBA" id="ARBA00022618"/>
    </source>
</evidence>
<dbReference type="Proteomes" id="UP000186030">
    <property type="component" value="Unassembled WGS sequence"/>
</dbReference>
<feature type="compositionally biased region" description="Basic and acidic residues" evidence="7">
    <location>
        <begin position="14"/>
        <end position="23"/>
    </location>
</feature>
<dbReference type="GO" id="GO:0009898">
    <property type="term" value="C:cytoplasmic side of plasma membrane"/>
    <property type="evidence" value="ECO:0007669"/>
    <property type="project" value="UniProtKB-UniRule"/>
</dbReference>
<feature type="region of interest" description="Disordered" evidence="7">
    <location>
        <begin position="432"/>
        <end position="456"/>
    </location>
</feature>
<dbReference type="EMBL" id="MQMG01000019">
    <property type="protein sequence ID" value="OKO93997.1"/>
    <property type="molecule type" value="Genomic_DNA"/>
</dbReference>
<dbReference type="AlphaFoldDB" id="A0A1Q5T147"/>
<dbReference type="GO" id="GO:0032153">
    <property type="term" value="C:cell division site"/>
    <property type="evidence" value="ECO:0007669"/>
    <property type="project" value="UniProtKB-UniRule"/>
</dbReference>
<dbReference type="InterPro" id="IPR050696">
    <property type="entry name" value="FtsA/MreB"/>
</dbReference>
<name>A0A1Q5T147_9BACL</name>
<evidence type="ECO:0000256" key="4">
    <source>
        <dbReference type="ARBA" id="ARBA00023306"/>
    </source>
</evidence>
<dbReference type="InterPro" id="IPR043129">
    <property type="entry name" value="ATPase_NBD"/>
</dbReference>
<gene>
    <name evidence="5" type="primary">ftsA</name>
    <name evidence="9" type="ORF">BRO54_1758</name>
</gene>
<dbReference type="Gene3D" id="3.30.420.40">
    <property type="match status" value="2"/>
</dbReference>
<evidence type="ECO:0000313" key="10">
    <source>
        <dbReference type="Proteomes" id="UP000186030"/>
    </source>
</evidence>
<comment type="function">
    <text evidence="5 6">Cell division protein that is involved in the assembly of the Z ring. May serve as a membrane anchor for the Z ring.</text>
</comment>
<comment type="subcellular location">
    <subcellularLocation>
        <location evidence="5">Cell membrane</location>
        <topology evidence="5">Peripheral membrane protein</topology>
        <orientation evidence="5">Cytoplasmic side</orientation>
    </subcellularLocation>
    <text evidence="5">Localizes to the Z ring in an FtsZ-dependent manner. Targeted to the membrane through a conserved C-terminal amphipathic helix.</text>
</comment>
<keyword evidence="1 5" id="KW-1003">Cell membrane</keyword>
<feature type="region of interest" description="Disordered" evidence="7">
    <location>
        <begin position="1"/>
        <end position="23"/>
    </location>
</feature>
<comment type="similarity">
    <text evidence="5 6">Belongs to the FtsA/MreB family.</text>
</comment>
<dbReference type="GO" id="GO:0043093">
    <property type="term" value="P:FtsZ-dependent cytokinesis"/>
    <property type="evidence" value="ECO:0007669"/>
    <property type="project" value="UniProtKB-UniRule"/>
</dbReference>
<evidence type="ECO:0000256" key="3">
    <source>
        <dbReference type="ARBA" id="ARBA00023136"/>
    </source>
</evidence>
<sequence>MLLRNSQTRHRPNRQRDGKFQPKKEVSLLTETPAGTGAFLVGRCQKMSSNEIVVSLDVGTSSVKVIIGEMLGSSINIIGVGNVKAEGLKKGAIVDIDKTVQSIRRAVEQAERMVGLSIRRVIVGVAGSHIQLHDCHGIVAVASENREISDEDVARVIDAAQVVSIPPDREIIGVVPRQFIVDGLDGIHDPRGMLGVRLEMEGTMVTGAKTVLHNLLRCVERAGLEISDICLQPLAAGSLVLSDDERHLGAALVDLGGGSTTIAVFEQGALQAVSSLPVGGEHITKDLAIGLRTTTDDAEKIKLKHGHAFYDYASEEEVFSVPIMGTDQHQQFSQLEIADIIEARLEEILQMVQQEVRRLGFRDLPGGYVLTGGVANMPGLLELAHVVLGTSVRIAMPDYIGVRDPQYTIGVGLLKFAYRQAQLQGKTVPAAAAVEPVERSSPKQQSKPKKKEDHFGKKVKRFFGSFFE</sequence>
<organism evidence="9 10">
    <name type="scientific">Geobacillus proteiniphilus</name>
    <dbReference type="NCBI Taxonomy" id="860353"/>
    <lineage>
        <taxon>Bacteria</taxon>
        <taxon>Bacillati</taxon>
        <taxon>Bacillota</taxon>
        <taxon>Bacilli</taxon>
        <taxon>Bacillales</taxon>
        <taxon>Anoxybacillaceae</taxon>
        <taxon>Geobacillus</taxon>
    </lineage>
</organism>
<dbReference type="PIRSF" id="PIRSF003101">
    <property type="entry name" value="FtsA"/>
    <property type="match status" value="1"/>
</dbReference>
<dbReference type="NCBIfam" id="TIGR01174">
    <property type="entry name" value="ftsA"/>
    <property type="match status" value="1"/>
</dbReference>
<evidence type="ECO:0000256" key="1">
    <source>
        <dbReference type="ARBA" id="ARBA00022475"/>
    </source>
</evidence>
<dbReference type="PANTHER" id="PTHR32432">
    <property type="entry name" value="CELL DIVISION PROTEIN FTSA-RELATED"/>
    <property type="match status" value="1"/>
</dbReference>
<dbReference type="CDD" id="cd24048">
    <property type="entry name" value="ASKHA_NBD_FtsA"/>
    <property type="match status" value="1"/>
</dbReference>
<accession>A0A1Q5T147</accession>
<evidence type="ECO:0000256" key="7">
    <source>
        <dbReference type="SAM" id="MobiDB-lite"/>
    </source>
</evidence>
<reference evidence="9 10" key="1">
    <citation type="submission" date="2016-11" db="EMBL/GenBank/DDBJ databases">
        <authorList>
            <person name="Kadnikov V."/>
            <person name="Nazina T."/>
        </authorList>
    </citation>
    <scope>NUCLEOTIDE SEQUENCE [LARGE SCALE GENOMIC DNA]</scope>
    <source>
        <strain evidence="9 10">1017</strain>
    </source>
</reference>
<feature type="domain" description="SHS2" evidence="8">
    <location>
        <begin position="53"/>
        <end position="240"/>
    </location>
</feature>
<dbReference type="InterPro" id="IPR003494">
    <property type="entry name" value="SHS2_FtsA"/>
</dbReference>
<keyword evidence="4 5" id="KW-0131">Cell cycle</keyword>
<dbReference type="Gene3D" id="3.30.1490.110">
    <property type="match status" value="1"/>
</dbReference>
<dbReference type="SUPFAM" id="SSF53067">
    <property type="entry name" value="Actin-like ATPase domain"/>
    <property type="match status" value="2"/>
</dbReference>
<protein>
    <recommendedName>
        <fullName evidence="5 6">Cell division protein FtsA</fullName>
    </recommendedName>
</protein>
<evidence type="ECO:0000256" key="6">
    <source>
        <dbReference type="PIRNR" id="PIRNR003101"/>
    </source>
</evidence>
<keyword evidence="3 5" id="KW-0472">Membrane</keyword>
<evidence type="ECO:0000256" key="5">
    <source>
        <dbReference type="HAMAP-Rule" id="MF_02033"/>
    </source>
</evidence>
<comment type="subunit">
    <text evidence="5">Self-interacts. Interacts with FtsZ.</text>
</comment>
<reference evidence="10" key="2">
    <citation type="submission" date="2017-01" db="EMBL/GenBank/DDBJ databases">
        <title>Genome sequencing and annotation of Geobacillus sp. 1017, a Hydrocarbon-Oxidizing Thermophilic Bacterium Isolated from a Heavy Oil Reservoir (China).</title>
        <authorList>
            <person name="Kadnikov V.V."/>
            <person name="Mardanov A.V."/>
            <person name="Poltaraus A.B."/>
            <person name="Sokolova D.S."/>
            <person name="Semenova E.M."/>
            <person name="Ravin N.V."/>
            <person name="Tourova T.P."/>
            <person name="Nazina T.N."/>
        </authorList>
    </citation>
    <scope>NUCLEOTIDE SEQUENCE [LARGE SCALE GENOMIC DNA]</scope>
    <source>
        <strain evidence="10">1017</strain>
    </source>
</reference>
<dbReference type="HAMAP" id="MF_02033">
    <property type="entry name" value="FtsA"/>
    <property type="match status" value="1"/>
</dbReference>
<evidence type="ECO:0000259" key="8">
    <source>
        <dbReference type="SMART" id="SM00842"/>
    </source>
</evidence>
<dbReference type="SMART" id="SM00842">
    <property type="entry name" value="FtsA"/>
    <property type="match status" value="1"/>
</dbReference>
<dbReference type="PANTHER" id="PTHR32432:SF4">
    <property type="entry name" value="CELL DIVISION PROTEIN FTSA"/>
    <property type="match status" value="1"/>
</dbReference>
<evidence type="ECO:0000313" key="9">
    <source>
        <dbReference type="EMBL" id="OKO93997.1"/>
    </source>
</evidence>
<comment type="caution">
    <text evidence="9">The sequence shown here is derived from an EMBL/GenBank/DDBJ whole genome shotgun (WGS) entry which is preliminary data.</text>
</comment>
<dbReference type="FunFam" id="3.30.1490.110:FF:000003">
    <property type="entry name" value="Cell division protein FtsA"/>
    <property type="match status" value="1"/>
</dbReference>